<dbReference type="InterPro" id="IPR053181">
    <property type="entry name" value="EcdB-like_regulator"/>
</dbReference>
<evidence type="ECO:0008006" key="3">
    <source>
        <dbReference type="Google" id="ProtNLM"/>
    </source>
</evidence>
<dbReference type="STRING" id="913774.A0A0C3GMS7"/>
<dbReference type="InParanoid" id="A0A0C3GMS7"/>
<name>A0A0C3GMS7_OIDMZ</name>
<dbReference type="CDD" id="cd12148">
    <property type="entry name" value="fungal_TF_MHR"/>
    <property type="match status" value="1"/>
</dbReference>
<sequence length="523" mass="58991">MLAAWTHSNIDQEGPNIARDTCDNKVLESFNRQTEHSTSPKVVSQLDISEPIQHPISSFRVPQQNIGEVQRVLLWPAVEQLLQCELDELHLWDASLSPEVWLAKIADDFGHPLVLESRIDIVCENTSSHSEMPHAVFLDKGSIQELCGAFFASFHYLYPILDQSYFEHTLLPQIIETSFSESDEASALVLLVLALGSVAQQGSVGLPVIEATDGRPMGVKGGSVDCPPGLAFLYEALRRMGVHLSACSLTMLQSYILAAIYYAQCSRNLDYIPLPLFLNDTEMPKPSLETFVEQHFLAQISLRTLMNRVNDTIRSWRDPVNSDTRSISILPEVIISELSQQLHAWRDYLPPALNWHDDNTIGNILQAAESEGIELQHGGLPYKTRYKFATYLIYRPYIYKALHEPNTVTTEDLHGCKTALLACTSWPLVLPVFQPYKRLIPHIYEYSHIFSSILVLLHVCSCSISLGPLIHSEPFSSLIAESTASFLQWLNDMQIVHPVAAWCWRLVKVLYKEHQAVRPQGHE</sequence>
<dbReference type="OrthoDB" id="3535300at2759"/>
<dbReference type="Proteomes" id="UP000054321">
    <property type="component" value="Unassembled WGS sequence"/>
</dbReference>
<dbReference type="HOGENOM" id="CLU_520837_0_0_1"/>
<keyword evidence="2" id="KW-1185">Reference proteome</keyword>
<dbReference type="PANTHER" id="PTHR47785:SF6">
    <property type="entry name" value="ZN(II)2CYS6 TRANSCRIPTION FACTOR (EUROFUNG)"/>
    <property type="match status" value="1"/>
</dbReference>
<dbReference type="PANTHER" id="PTHR47785">
    <property type="entry name" value="ZN(II)2CYS6 TRANSCRIPTION FACTOR (EUROFUNG)-RELATED-RELATED"/>
    <property type="match status" value="1"/>
</dbReference>
<dbReference type="EMBL" id="KN832904">
    <property type="protein sequence ID" value="KIM92864.1"/>
    <property type="molecule type" value="Genomic_DNA"/>
</dbReference>
<reference evidence="1 2" key="1">
    <citation type="submission" date="2014-04" db="EMBL/GenBank/DDBJ databases">
        <authorList>
            <consortium name="DOE Joint Genome Institute"/>
            <person name="Kuo A."/>
            <person name="Martino E."/>
            <person name="Perotto S."/>
            <person name="Kohler A."/>
            <person name="Nagy L.G."/>
            <person name="Floudas D."/>
            <person name="Copeland A."/>
            <person name="Barry K.W."/>
            <person name="Cichocki N."/>
            <person name="Veneault-Fourrey C."/>
            <person name="LaButti K."/>
            <person name="Lindquist E.A."/>
            <person name="Lipzen A."/>
            <person name="Lundell T."/>
            <person name="Morin E."/>
            <person name="Murat C."/>
            <person name="Sun H."/>
            <person name="Tunlid A."/>
            <person name="Henrissat B."/>
            <person name="Grigoriev I.V."/>
            <person name="Hibbett D.S."/>
            <person name="Martin F."/>
            <person name="Nordberg H.P."/>
            <person name="Cantor M.N."/>
            <person name="Hua S.X."/>
        </authorList>
    </citation>
    <scope>NUCLEOTIDE SEQUENCE [LARGE SCALE GENOMIC DNA]</scope>
    <source>
        <strain evidence="1 2">Zn</strain>
    </source>
</reference>
<evidence type="ECO:0000313" key="1">
    <source>
        <dbReference type="EMBL" id="KIM92864.1"/>
    </source>
</evidence>
<proteinExistence type="predicted"/>
<gene>
    <name evidence="1" type="ORF">OIDMADRAFT_149952</name>
</gene>
<accession>A0A0C3GMS7</accession>
<dbReference type="AlphaFoldDB" id="A0A0C3GMS7"/>
<evidence type="ECO:0000313" key="2">
    <source>
        <dbReference type="Proteomes" id="UP000054321"/>
    </source>
</evidence>
<organism evidence="1 2">
    <name type="scientific">Oidiodendron maius (strain Zn)</name>
    <dbReference type="NCBI Taxonomy" id="913774"/>
    <lineage>
        <taxon>Eukaryota</taxon>
        <taxon>Fungi</taxon>
        <taxon>Dikarya</taxon>
        <taxon>Ascomycota</taxon>
        <taxon>Pezizomycotina</taxon>
        <taxon>Leotiomycetes</taxon>
        <taxon>Leotiomycetes incertae sedis</taxon>
        <taxon>Myxotrichaceae</taxon>
        <taxon>Oidiodendron</taxon>
    </lineage>
</organism>
<protein>
    <recommendedName>
        <fullName evidence="3">Transcription factor domain-containing protein</fullName>
    </recommendedName>
</protein>
<reference evidence="2" key="2">
    <citation type="submission" date="2015-01" db="EMBL/GenBank/DDBJ databases">
        <title>Evolutionary Origins and Diversification of the Mycorrhizal Mutualists.</title>
        <authorList>
            <consortium name="DOE Joint Genome Institute"/>
            <consortium name="Mycorrhizal Genomics Consortium"/>
            <person name="Kohler A."/>
            <person name="Kuo A."/>
            <person name="Nagy L.G."/>
            <person name="Floudas D."/>
            <person name="Copeland A."/>
            <person name="Barry K.W."/>
            <person name="Cichocki N."/>
            <person name="Veneault-Fourrey C."/>
            <person name="LaButti K."/>
            <person name="Lindquist E.A."/>
            <person name="Lipzen A."/>
            <person name="Lundell T."/>
            <person name="Morin E."/>
            <person name="Murat C."/>
            <person name="Riley R."/>
            <person name="Ohm R."/>
            <person name="Sun H."/>
            <person name="Tunlid A."/>
            <person name="Henrissat B."/>
            <person name="Grigoriev I.V."/>
            <person name="Hibbett D.S."/>
            <person name="Martin F."/>
        </authorList>
    </citation>
    <scope>NUCLEOTIDE SEQUENCE [LARGE SCALE GENOMIC DNA]</scope>
    <source>
        <strain evidence="2">Zn</strain>
    </source>
</reference>